<evidence type="ECO:0000313" key="6">
    <source>
        <dbReference type="EMBL" id="AHC13853.1"/>
    </source>
</evidence>
<reference evidence="6 7" key="1">
    <citation type="journal article" date="2015" name="Stand. Genomic Sci.">
        <title>Complete genome sequence and description of Salinispira pacifica gen. nov., sp. nov., a novel spirochaete isolated form a hypersaline microbial mat.</title>
        <authorList>
            <person name="Ben Hania W."/>
            <person name="Joseph M."/>
            <person name="Schumann P."/>
            <person name="Bunk B."/>
            <person name="Fiebig A."/>
            <person name="Sproer C."/>
            <person name="Klenk H.P."/>
            <person name="Fardeau M.L."/>
            <person name="Spring S."/>
        </authorList>
    </citation>
    <scope>NUCLEOTIDE SEQUENCE [LARGE SCALE GENOMIC DNA]</scope>
    <source>
        <strain evidence="6 7">L21-RPul-D2</strain>
    </source>
</reference>
<dbReference type="eggNOG" id="COG0156">
    <property type="taxonomic scope" value="Bacteria"/>
</dbReference>
<gene>
    <name evidence="6" type="ORF">L21SP2_0421</name>
</gene>
<dbReference type="Proteomes" id="UP000018680">
    <property type="component" value="Chromosome"/>
</dbReference>
<feature type="domain" description="Aminotransferase class I/classII large" evidence="5">
    <location>
        <begin position="67"/>
        <end position="406"/>
    </location>
</feature>
<dbReference type="KEGG" id="slr:L21SP2_0421"/>
<keyword evidence="2 6" id="KW-0808">Transferase</keyword>
<name>V5WDF6_9SPIO</name>
<proteinExistence type="inferred from homology"/>
<keyword evidence="6" id="KW-0012">Acyltransferase</keyword>
<dbReference type="RefSeq" id="WP_024266785.1">
    <property type="nucleotide sequence ID" value="NC_023035.1"/>
</dbReference>
<evidence type="ECO:0000256" key="1">
    <source>
        <dbReference type="ARBA" id="ARBA00001933"/>
    </source>
</evidence>
<dbReference type="AlphaFoldDB" id="V5WDF6"/>
<dbReference type="InterPro" id="IPR015421">
    <property type="entry name" value="PyrdxlP-dep_Trfase_major"/>
</dbReference>
<organism evidence="6 7">
    <name type="scientific">Salinispira pacifica</name>
    <dbReference type="NCBI Taxonomy" id="1307761"/>
    <lineage>
        <taxon>Bacteria</taxon>
        <taxon>Pseudomonadati</taxon>
        <taxon>Spirochaetota</taxon>
        <taxon>Spirochaetia</taxon>
        <taxon>Spirochaetales</taxon>
        <taxon>Spirochaetaceae</taxon>
        <taxon>Salinispira</taxon>
    </lineage>
</organism>
<dbReference type="CDD" id="cd06454">
    <property type="entry name" value="KBL_like"/>
    <property type="match status" value="1"/>
</dbReference>
<dbReference type="InterPro" id="IPR015424">
    <property type="entry name" value="PyrdxlP-dep_Trfase"/>
</dbReference>
<dbReference type="EC" id="2.3.1.29" evidence="6"/>
<dbReference type="InterPro" id="IPR001917">
    <property type="entry name" value="Aminotrans_II_pyridoxalP_BS"/>
</dbReference>
<dbReference type="GO" id="GO:0008890">
    <property type="term" value="F:glycine C-acetyltransferase activity"/>
    <property type="evidence" value="ECO:0007669"/>
    <property type="project" value="UniProtKB-EC"/>
</dbReference>
<dbReference type="GO" id="GO:0030170">
    <property type="term" value="F:pyridoxal phosphate binding"/>
    <property type="evidence" value="ECO:0007669"/>
    <property type="project" value="InterPro"/>
</dbReference>
<dbReference type="PANTHER" id="PTHR13693:SF3">
    <property type="entry name" value="LD36009P"/>
    <property type="match status" value="1"/>
</dbReference>
<dbReference type="OrthoDB" id="9807157at2"/>
<keyword evidence="7" id="KW-1185">Reference proteome</keyword>
<evidence type="ECO:0000256" key="3">
    <source>
        <dbReference type="ARBA" id="ARBA00022898"/>
    </source>
</evidence>
<dbReference type="PROSITE" id="PS00599">
    <property type="entry name" value="AA_TRANSFER_CLASS_2"/>
    <property type="match status" value="1"/>
</dbReference>
<dbReference type="HOGENOM" id="CLU_015846_11_0_12"/>
<dbReference type="Gene3D" id="3.40.640.10">
    <property type="entry name" value="Type I PLP-dependent aspartate aminotransferase-like (Major domain)"/>
    <property type="match status" value="1"/>
</dbReference>
<dbReference type="Pfam" id="PF00155">
    <property type="entry name" value="Aminotran_1_2"/>
    <property type="match status" value="1"/>
</dbReference>
<protein>
    <submittedName>
        <fullName evidence="6">2-amino-3-ketobutyrate coenzyme A ligase</fullName>
        <ecNumber evidence="6">2.3.1.29</ecNumber>
    </submittedName>
</protein>
<dbReference type="PANTHER" id="PTHR13693">
    <property type="entry name" value="CLASS II AMINOTRANSFERASE/8-AMINO-7-OXONONANOATE SYNTHASE"/>
    <property type="match status" value="1"/>
</dbReference>
<evidence type="ECO:0000259" key="5">
    <source>
        <dbReference type="Pfam" id="PF00155"/>
    </source>
</evidence>
<keyword evidence="3 4" id="KW-0663">Pyridoxal phosphate</keyword>
<dbReference type="EMBL" id="CP006939">
    <property type="protein sequence ID" value="AHC13853.1"/>
    <property type="molecule type" value="Genomic_DNA"/>
</dbReference>
<evidence type="ECO:0000313" key="7">
    <source>
        <dbReference type="Proteomes" id="UP000018680"/>
    </source>
</evidence>
<comment type="similarity">
    <text evidence="4">Belongs to the class-II pyridoxal-phosphate-dependent aminotransferase family.</text>
</comment>
<dbReference type="InterPro" id="IPR004839">
    <property type="entry name" value="Aminotransferase_I/II_large"/>
</dbReference>
<dbReference type="SUPFAM" id="SSF53383">
    <property type="entry name" value="PLP-dependent transferases"/>
    <property type="match status" value="1"/>
</dbReference>
<dbReference type="InterPro" id="IPR050087">
    <property type="entry name" value="AON_synthase_class-II"/>
</dbReference>
<accession>V5WDF6</accession>
<evidence type="ECO:0000256" key="2">
    <source>
        <dbReference type="ARBA" id="ARBA00022679"/>
    </source>
</evidence>
<dbReference type="Gene3D" id="3.90.1150.10">
    <property type="entry name" value="Aspartate Aminotransferase, domain 1"/>
    <property type="match status" value="1"/>
</dbReference>
<dbReference type="InterPro" id="IPR015422">
    <property type="entry name" value="PyrdxlP-dep_Trfase_small"/>
</dbReference>
<keyword evidence="6" id="KW-0436">Ligase</keyword>
<sequence>MAKATDFSLADFHYTNNPDVLSPPEDFEEWINDPEVQQAFSFTGQSLLMAPKANTEILSNLDGKRRKIINMTSYNYLGLSTHPEVLAAAKEAADKYGLSSSGAPLVSGTLDLHLEFAEKLAKLKHKEAALIFSSGYGGNVGALQGMMRKGDVLIFDEKIHKSLIDGGTLSHAKMEFFDHNDMNSLEQKLEKHKDKRKLIVAEGVYSMDGDMAKLPEMVPLSEAYNAPIYLDEAHSTLMFGEKGGGVGEHFGLEDKIGMSYGTLSKSFGGVGGFIASNERIIRYLKGYASSWNFSCAPSPPVIAGLIKALEVATRDSTLRDQLWANTRYLKENIQALGLDIGDCESQVIPVIIGQSGEKLFHFAGEMQKRGLFLQPIDYPAVPAHARRFRISVSSQFTREDMDTALNIMEDVIVKGMK</sequence>
<dbReference type="PATRIC" id="fig|1307761.3.peg.421"/>
<dbReference type="GO" id="GO:0016874">
    <property type="term" value="F:ligase activity"/>
    <property type="evidence" value="ECO:0007669"/>
    <property type="project" value="UniProtKB-KW"/>
</dbReference>
<dbReference type="STRING" id="1307761.L21SP2_0421"/>
<evidence type="ECO:0000256" key="4">
    <source>
        <dbReference type="RuleBase" id="RU003693"/>
    </source>
</evidence>
<comment type="cofactor">
    <cofactor evidence="1 4">
        <name>pyridoxal 5'-phosphate</name>
        <dbReference type="ChEBI" id="CHEBI:597326"/>
    </cofactor>
</comment>